<name>A0A4U5LY04_STECR</name>
<dbReference type="AlphaFoldDB" id="A0A4U5LY04"/>
<evidence type="ECO:0000313" key="2">
    <source>
        <dbReference type="Proteomes" id="UP000298663"/>
    </source>
</evidence>
<reference evidence="1 2" key="1">
    <citation type="journal article" date="2015" name="Genome Biol.">
        <title>Comparative genomics of Steinernema reveals deeply conserved gene regulatory networks.</title>
        <authorList>
            <person name="Dillman A.R."/>
            <person name="Macchietto M."/>
            <person name="Porter C.F."/>
            <person name="Rogers A."/>
            <person name="Williams B."/>
            <person name="Antoshechkin I."/>
            <person name="Lee M.M."/>
            <person name="Goodwin Z."/>
            <person name="Lu X."/>
            <person name="Lewis E.E."/>
            <person name="Goodrich-Blair H."/>
            <person name="Stock S.P."/>
            <person name="Adams B.J."/>
            <person name="Sternberg P.W."/>
            <person name="Mortazavi A."/>
        </authorList>
    </citation>
    <scope>NUCLEOTIDE SEQUENCE [LARGE SCALE GENOMIC DNA]</scope>
    <source>
        <strain evidence="1 2">ALL</strain>
    </source>
</reference>
<gene>
    <name evidence="1" type="ORF">L596_028293</name>
</gene>
<dbReference type="Proteomes" id="UP000298663">
    <property type="component" value="Unassembled WGS sequence"/>
</dbReference>
<dbReference type="EMBL" id="AZBU02000011">
    <property type="protein sequence ID" value="TKR61141.1"/>
    <property type="molecule type" value="Genomic_DNA"/>
</dbReference>
<sequence length="66" mass="7501">MPNVTEVSISVRSFCSVCESHATLQNDPRSRLHILQLDNLYFRYGMVSISVQSNFGRKSFIPTKPP</sequence>
<accession>A0A4U5LY04</accession>
<reference evidence="1 2" key="2">
    <citation type="journal article" date="2019" name="G3 (Bethesda)">
        <title>Hybrid Assembly of the Genome of the Entomopathogenic Nematode Steinernema carpocapsae Identifies the X-Chromosome.</title>
        <authorList>
            <person name="Serra L."/>
            <person name="Macchietto M."/>
            <person name="Macias-Munoz A."/>
            <person name="McGill C.J."/>
            <person name="Rodriguez I.M."/>
            <person name="Rodriguez B."/>
            <person name="Murad R."/>
            <person name="Mortazavi A."/>
        </authorList>
    </citation>
    <scope>NUCLEOTIDE SEQUENCE [LARGE SCALE GENOMIC DNA]</scope>
    <source>
        <strain evidence="1 2">ALL</strain>
    </source>
</reference>
<proteinExistence type="predicted"/>
<evidence type="ECO:0000313" key="1">
    <source>
        <dbReference type="EMBL" id="TKR61141.1"/>
    </source>
</evidence>
<protein>
    <submittedName>
        <fullName evidence="1">Uncharacterized protein</fullName>
    </submittedName>
</protein>
<organism evidence="1 2">
    <name type="scientific">Steinernema carpocapsae</name>
    <name type="common">Entomopathogenic nematode</name>
    <dbReference type="NCBI Taxonomy" id="34508"/>
    <lineage>
        <taxon>Eukaryota</taxon>
        <taxon>Metazoa</taxon>
        <taxon>Ecdysozoa</taxon>
        <taxon>Nematoda</taxon>
        <taxon>Chromadorea</taxon>
        <taxon>Rhabditida</taxon>
        <taxon>Tylenchina</taxon>
        <taxon>Panagrolaimomorpha</taxon>
        <taxon>Strongyloidoidea</taxon>
        <taxon>Steinernematidae</taxon>
        <taxon>Steinernema</taxon>
    </lineage>
</organism>
<keyword evidence="2" id="KW-1185">Reference proteome</keyword>
<comment type="caution">
    <text evidence="1">The sequence shown here is derived from an EMBL/GenBank/DDBJ whole genome shotgun (WGS) entry which is preliminary data.</text>
</comment>